<gene>
    <name evidence="2" type="ORF">CTOB1V02_LOCUS3413</name>
</gene>
<protein>
    <submittedName>
        <fullName evidence="2">Uncharacterized protein</fullName>
    </submittedName>
</protein>
<evidence type="ECO:0000256" key="1">
    <source>
        <dbReference type="SAM" id="MobiDB-lite"/>
    </source>
</evidence>
<feature type="compositionally biased region" description="Polar residues" evidence="1">
    <location>
        <begin position="940"/>
        <end position="950"/>
    </location>
</feature>
<feature type="compositionally biased region" description="Polar residues" evidence="1">
    <location>
        <begin position="253"/>
        <end position="262"/>
    </location>
</feature>
<accession>A0A7R8WAV4</accession>
<evidence type="ECO:0000313" key="2">
    <source>
        <dbReference type="EMBL" id="CAD7225473.1"/>
    </source>
</evidence>
<feature type="region of interest" description="Disordered" evidence="1">
    <location>
        <begin position="170"/>
        <end position="496"/>
    </location>
</feature>
<feature type="compositionally biased region" description="Acidic residues" evidence="1">
    <location>
        <begin position="462"/>
        <end position="487"/>
    </location>
</feature>
<feature type="compositionally biased region" description="Basic and acidic residues" evidence="1">
    <location>
        <begin position="223"/>
        <end position="235"/>
    </location>
</feature>
<feature type="region of interest" description="Disordered" evidence="1">
    <location>
        <begin position="569"/>
        <end position="589"/>
    </location>
</feature>
<dbReference type="EMBL" id="OB660581">
    <property type="protein sequence ID" value="CAD7225473.1"/>
    <property type="molecule type" value="Genomic_DNA"/>
</dbReference>
<feature type="compositionally biased region" description="Acidic residues" evidence="1">
    <location>
        <begin position="433"/>
        <end position="446"/>
    </location>
</feature>
<dbReference type="AlphaFoldDB" id="A0A7R8WAV4"/>
<feature type="compositionally biased region" description="Polar residues" evidence="1">
    <location>
        <begin position="282"/>
        <end position="321"/>
    </location>
</feature>
<organism evidence="2">
    <name type="scientific">Cyprideis torosa</name>
    <dbReference type="NCBI Taxonomy" id="163714"/>
    <lineage>
        <taxon>Eukaryota</taxon>
        <taxon>Metazoa</taxon>
        <taxon>Ecdysozoa</taxon>
        <taxon>Arthropoda</taxon>
        <taxon>Crustacea</taxon>
        <taxon>Oligostraca</taxon>
        <taxon>Ostracoda</taxon>
        <taxon>Podocopa</taxon>
        <taxon>Podocopida</taxon>
        <taxon>Cytherocopina</taxon>
        <taxon>Cytheroidea</taxon>
        <taxon>Cytherideidae</taxon>
        <taxon>Cyprideis</taxon>
    </lineage>
</organism>
<name>A0A7R8WAV4_9CRUS</name>
<feature type="compositionally biased region" description="Polar residues" evidence="1">
    <location>
        <begin position="197"/>
        <end position="207"/>
    </location>
</feature>
<feature type="region of interest" description="Disordered" evidence="1">
    <location>
        <begin position="924"/>
        <end position="980"/>
    </location>
</feature>
<reference evidence="2" key="1">
    <citation type="submission" date="2020-11" db="EMBL/GenBank/DDBJ databases">
        <authorList>
            <person name="Tran Van P."/>
        </authorList>
    </citation>
    <scope>NUCLEOTIDE SEQUENCE</scope>
</reference>
<sequence>MVQVFFPPVKSIFQFGVIFLVVHGPQNRRCTNGCYEYESSLSESSECGKFRSRRSIYQVVQEEQPESITDSNATTRHNSFLHNLNVAKRKLLMQLLLRKIRGSLQERSEGRKNPGLRKEPSLGLFWHGLVERAHGHDPAAIDVSLKPPEDVAFSSPPHYVRSNHFPESALIDPIEERKTPPKPVSLVNDLFKDSHKNQPNPVEQRTTFPPPVSYRASTEDDETLRTEPADSIKDEDSGDEEGGVGDAAKEQGALTSPRTSSALVGDSIQDKAFADNEEPTTLAISTDASKAPTTTSLNTVENDSPLQGNSFQTGLQPTTEVQHPDSPLEDDDTTDNSPETSTLRAETSGNSKKSLENYSASDETSRQSINDDENSMNEVERSASEAEGLGDEEYRLDEPETPTSWSDLESARSLVQKAPGDTEQGEGSVSPEAQEDEDENGLDDSPENVPRRRMSLQPSEPSSEEFTEEISDGDVEDDEGEERETEDVTAPHDIYQLSTFPSAFTSPMMSTERSFTPSYSLSSYFSPLWNQSQVPGHSSLTQHSAPGSMSDAISQTWNSVAIPAHAPTVSSTQEFLSGNQTNPPGRPRTTYKYHLPNLEPTVLFSITAKAVHQKFTKPEKQKTSILKTSPPSLHPMPHFIQLMASPTSPSITTFRTPKYQLLPQFPLAPISVKTSHKSQQLPRNASVIIHYQINSGSSYQAKRTLNKGTLQPPTSLFCDGFCPNVDPACADEFVAWKPVTFFDEDHAVLESPKFWNSETKERLFFREAKEGFLGTELRDAFSNIGMHDRRDSFFLNLDTFSSIRDEGGACTDDAALDLDGSPRKVSGDFFKSSHESYLRDVSTSDFIDLEDTALLSPSYLEEETLMDRLWGKGLGDDLLHNNDQQLKNDIRKLLSRAEREEEESSPSEFKCFNSHVGYVYPDPNNFFPTKPTPQKRKNLVNPSKTKMSNSQERDGGAETNNQAETFKHETTNHCPFRMPD</sequence>
<feature type="compositionally biased region" description="Polar residues" evidence="1">
    <location>
        <begin position="569"/>
        <end position="583"/>
    </location>
</feature>
<feature type="compositionally biased region" description="Polar residues" evidence="1">
    <location>
        <begin position="335"/>
        <end position="368"/>
    </location>
</feature>
<proteinExistence type="predicted"/>